<dbReference type="GO" id="GO:0005540">
    <property type="term" value="F:hyaluronic acid binding"/>
    <property type="evidence" value="ECO:0007669"/>
    <property type="project" value="InterPro"/>
</dbReference>
<dbReference type="GO" id="GO:0016020">
    <property type="term" value="C:membrane"/>
    <property type="evidence" value="ECO:0007669"/>
    <property type="project" value="TreeGrafter"/>
</dbReference>
<dbReference type="InterPro" id="IPR026203">
    <property type="entry name" value="IHABP"/>
</dbReference>
<evidence type="ECO:0000256" key="3">
    <source>
        <dbReference type="ARBA" id="ARBA00023212"/>
    </source>
</evidence>
<evidence type="ECO:0000256" key="2">
    <source>
        <dbReference type="ARBA" id="ARBA00022490"/>
    </source>
</evidence>
<feature type="coiled-coil region" evidence="4">
    <location>
        <begin position="117"/>
        <end position="290"/>
    </location>
</feature>
<comment type="subcellular location">
    <subcellularLocation>
        <location evidence="1">Cytoplasm</location>
        <location evidence="1">Cytoskeleton</location>
        <location evidence="1">Spindle</location>
    </subcellularLocation>
</comment>
<sequence length="837" mass="96290">MSFSRAPVKRFNENIGCAPAPGTYELKPGEVKGPASFHRSERFKQPKASAPGFPTPSPSKDVPMSPVRRTLSVDGLVEGSVSKKDKSGLSMQMKQQKLLEKEIRSLVHQRGEQDKRLVALEEELRKVEYKLLSAVREKTGLAANVTTLERQLAELKKTNEFLKNKVSADATKKKIQSLSMELMDARNKLDAKEKMLSFLQISMEGQVKLLEVDMEAARATLTALRERNMDLEDLHRDTKVQNEELEKEMDTLQAVIQELREEIRVLQGYLDTANDHNQDLRIKLRDHLEQKLEQCTTDLCTSQASLRLKEEESEKRQQDLMSSQDALRETEKLLQRIEAELTSSMKAMGEMEMQMQRTNQELSASQSAVCQQESELARLRELLKRTEEELDKKVAHLGERCKVLEEERDRSQENGKKRIEELTAELSLLQETRKSEEVMQEQLQQAHTSLERAATLASVLDQVKEETEKERRQLEDELEEALGELSVLELQEERREDEEKSRQEILRSLQQEKTNMERELTETRALLNGMLLEVQTCLAQRDEEMKRAEEEAQRRLQKETMEKEEAQRLLKQAGEEKEEILRLLDQEKGEREAQRRESLQVMSEEVGRLESQLKKAAEEKLALQCLVGEMEEEKLCLQNKLKAKDDSLLVQLDSNSACLENQMRELEEDFWGVPPFVLTLTAPQEQLNGFAAERDALLNENGANQEELTRLADAYARLLGHQNQKQKIRHVVKLKDENVALKQELSKLRAQVSRQKKDVEQLKAGQRKFDPSKAFNHQDSKENQNPAASTLRQGKLHTHTRSYFSKYLIGDVSEIQTELIFNSQALSVIHFCLDVSL</sequence>
<evidence type="ECO:0000256" key="1">
    <source>
        <dbReference type="ARBA" id="ARBA00004186"/>
    </source>
</evidence>
<gene>
    <name evidence="7" type="primary">HMMR</name>
</gene>
<dbReference type="AlphaFoldDB" id="A0A3P8XKU9"/>
<evidence type="ECO:0000256" key="5">
    <source>
        <dbReference type="SAM" id="MobiDB-lite"/>
    </source>
</evidence>
<evidence type="ECO:0000259" key="6">
    <source>
        <dbReference type="Pfam" id="PF15908"/>
    </source>
</evidence>
<keyword evidence="3" id="KW-0206">Cytoskeleton</keyword>
<evidence type="ECO:0000313" key="7">
    <source>
        <dbReference type="Ensembl" id="ENSELUP00000005165.2"/>
    </source>
</evidence>
<accession>A0A3P8XKU9</accession>
<feature type="region of interest" description="Disordered" evidence="5">
    <location>
        <begin position="1"/>
        <end position="66"/>
    </location>
</feature>
<keyword evidence="8" id="KW-1185">Reference proteome</keyword>
<dbReference type="Bgee" id="ENSELUG00000006233">
    <property type="expression patterns" value="Expressed in ovary and 14 other cell types or tissues"/>
</dbReference>
<protein>
    <recommendedName>
        <fullName evidence="6">Hyaluronan-mediated motility receptor C-terminal domain-containing protein</fullName>
    </recommendedName>
</protein>
<reference evidence="8" key="1">
    <citation type="journal article" date="2014" name="PLoS ONE">
        <title>The genome and linkage map of the northern pike (Esox lucius): conserved synteny revealed between the salmonid sister group and the Neoteleostei.</title>
        <authorList>
            <person name="Rondeau E.B."/>
            <person name="Minkley D.R."/>
            <person name="Leong J.S."/>
            <person name="Messmer A.M."/>
            <person name="Jantzen J.R."/>
            <person name="von Schalburg K.R."/>
            <person name="Lemon C."/>
            <person name="Bird N.H."/>
            <person name="Koop B.F."/>
        </authorList>
    </citation>
    <scope>NUCLEOTIDE SEQUENCE</scope>
</reference>
<dbReference type="STRING" id="8010.ENSELUP00000005165"/>
<dbReference type="Pfam" id="PF15905">
    <property type="entry name" value="HMMR_N"/>
    <property type="match status" value="1"/>
</dbReference>
<dbReference type="Ensembl" id="ENSELUT00000011133.3">
    <property type="protein sequence ID" value="ENSELUP00000005165.2"/>
    <property type="gene ID" value="ENSELUG00000006233.3"/>
</dbReference>
<dbReference type="Proteomes" id="UP000265140">
    <property type="component" value="Chromosome 4"/>
</dbReference>
<feature type="compositionally biased region" description="Polar residues" evidence="5">
    <location>
        <begin position="783"/>
        <end position="792"/>
    </location>
</feature>
<reference evidence="7" key="4">
    <citation type="submission" date="2025-09" db="UniProtKB">
        <authorList>
            <consortium name="Ensembl"/>
        </authorList>
    </citation>
    <scope>IDENTIFICATION</scope>
</reference>
<feature type="coiled-coil region" evidence="4">
    <location>
        <begin position="320"/>
        <end position="347"/>
    </location>
</feature>
<name>A0A3P8XKU9_ESOLU</name>
<feature type="region of interest" description="Disordered" evidence="5">
    <location>
        <begin position="756"/>
        <end position="794"/>
    </location>
</feature>
<keyword evidence="4" id="KW-0175">Coiled coil</keyword>
<dbReference type="PANTHER" id="PTHR18956:SF6">
    <property type="entry name" value="HYALURONAN MEDIATED MOTILITY RECEPTOR"/>
    <property type="match status" value="1"/>
</dbReference>
<keyword evidence="2" id="KW-0963">Cytoplasm</keyword>
<feature type="compositionally biased region" description="Basic and acidic residues" evidence="5">
    <location>
        <begin position="756"/>
        <end position="782"/>
    </location>
</feature>
<feature type="domain" description="Hyaluronan-mediated motility receptor C-terminal" evidence="6">
    <location>
        <begin position="679"/>
        <end position="794"/>
    </location>
</feature>
<dbReference type="Pfam" id="PF15908">
    <property type="entry name" value="HMMR_C"/>
    <property type="match status" value="1"/>
</dbReference>
<feature type="coiled-coil region" evidence="4">
    <location>
        <begin position="376"/>
        <end position="669"/>
    </location>
</feature>
<proteinExistence type="predicted"/>
<dbReference type="PANTHER" id="PTHR18956">
    <property type="entry name" value="HYALURONAN MEDIATED MOTILITY RECEPTOR"/>
    <property type="match status" value="1"/>
</dbReference>
<reference evidence="7" key="3">
    <citation type="submission" date="2025-08" db="UniProtKB">
        <authorList>
            <consortium name="Ensembl"/>
        </authorList>
    </citation>
    <scope>IDENTIFICATION</scope>
</reference>
<evidence type="ECO:0000313" key="8">
    <source>
        <dbReference type="Proteomes" id="UP000265140"/>
    </source>
</evidence>
<organism evidence="7 8">
    <name type="scientific">Esox lucius</name>
    <name type="common">Northern pike</name>
    <dbReference type="NCBI Taxonomy" id="8010"/>
    <lineage>
        <taxon>Eukaryota</taxon>
        <taxon>Metazoa</taxon>
        <taxon>Chordata</taxon>
        <taxon>Craniata</taxon>
        <taxon>Vertebrata</taxon>
        <taxon>Euteleostomi</taxon>
        <taxon>Actinopterygii</taxon>
        <taxon>Neopterygii</taxon>
        <taxon>Teleostei</taxon>
        <taxon>Protacanthopterygii</taxon>
        <taxon>Esociformes</taxon>
        <taxon>Esocidae</taxon>
        <taxon>Esox</taxon>
    </lineage>
</organism>
<evidence type="ECO:0000256" key="4">
    <source>
        <dbReference type="SAM" id="Coils"/>
    </source>
</evidence>
<dbReference type="GeneTree" id="ENSGT00390000007135"/>
<dbReference type="InterPro" id="IPR031794">
    <property type="entry name" value="HMMR_C"/>
</dbReference>
<dbReference type="GO" id="GO:0005819">
    <property type="term" value="C:spindle"/>
    <property type="evidence" value="ECO:0007669"/>
    <property type="project" value="UniProtKB-SubCell"/>
</dbReference>
<reference evidence="7" key="2">
    <citation type="submission" date="2020-02" db="EMBL/GenBank/DDBJ databases">
        <title>Esox lucius (northern pike) genome, fEsoLuc1, primary haplotype.</title>
        <authorList>
            <person name="Myers G."/>
            <person name="Karagic N."/>
            <person name="Meyer A."/>
            <person name="Pippel M."/>
            <person name="Reichard M."/>
            <person name="Winkler S."/>
            <person name="Tracey A."/>
            <person name="Sims Y."/>
            <person name="Howe K."/>
            <person name="Rhie A."/>
            <person name="Formenti G."/>
            <person name="Durbin R."/>
            <person name="Fedrigo O."/>
            <person name="Jarvis E.D."/>
        </authorList>
    </citation>
    <scope>NUCLEOTIDE SEQUENCE [LARGE SCALE GENOMIC DNA]</scope>
</reference>